<dbReference type="PANTHER" id="PTHR28037:SF1">
    <property type="entry name" value="ALCOHOL O-ACETYLTRANSFERASE 1-RELATED"/>
    <property type="match status" value="1"/>
</dbReference>
<dbReference type="EMBL" id="KE747814">
    <property type="protein sequence ID" value="RMZ67996.1"/>
    <property type="molecule type" value="Genomic_DNA"/>
</dbReference>
<dbReference type="GO" id="GO:0008080">
    <property type="term" value="F:N-acetyltransferase activity"/>
    <property type="evidence" value="ECO:0007669"/>
    <property type="project" value="TreeGrafter"/>
</dbReference>
<dbReference type="InterPro" id="IPR010828">
    <property type="entry name" value="Atf2/Sli1-like"/>
</dbReference>
<dbReference type="InterPro" id="IPR023213">
    <property type="entry name" value="CAT-like_dom_sf"/>
</dbReference>
<evidence type="ECO:0000313" key="1">
    <source>
        <dbReference type="EMBL" id="RMZ67996.1"/>
    </source>
</evidence>
<organism evidence="1 2">
    <name type="scientific">Pyrenophora seminiperda CCB06</name>
    <dbReference type="NCBI Taxonomy" id="1302712"/>
    <lineage>
        <taxon>Eukaryota</taxon>
        <taxon>Fungi</taxon>
        <taxon>Dikarya</taxon>
        <taxon>Ascomycota</taxon>
        <taxon>Pezizomycotina</taxon>
        <taxon>Dothideomycetes</taxon>
        <taxon>Pleosporomycetidae</taxon>
        <taxon>Pleosporales</taxon>
        <taxon>Pleosporineae</taxon>
        <taxon>Pleosporaceae</taxon>
        <taxon>Pyrenophora</taxon>
    </lineage>
</organism>
<accession>A0A3M7M0K8</accession>
<sequence>MPDPTTFEKLRPCGRLETHSTARHHLGLYKNVGFSAQYKVSSNTQLSLENHVYGALRHVISHHPNLSAITLNEDQSYPNAYFARIPAINLRTCVEFLQRSTPFPGDGENDEELDQILVQQHSRDFKQDLGSKPFWRVFIVTSPVDARRFTATWVWHHALADGISGFIFHDSFLAGLNLLKVGDSTDPVVKSPNTALLPPLEELHPMPISWPFFLRAILGSILPSLFARRPAKLWTGKPVPVDVTAQSEARCQTLVFSKAITTKLAQASRRERTSVTATLQCLLTASLFSLLPAAECECLSVEGPMSVRRFLDVKDDQMTDAVAQYDFLHKRIVNDAQAGKILQYFSWDTAREVKSVIAAEAAKGGDDNFAGLLKYVPDMHGYLLDKVGKPRTPSVKISNVGVWQNAQRQEEDQSETKWSVERMVFSQSPNLVTNGIAVSVVTGADGNAVVSFCWVEAAVGDEFMKKVIDGVREGVEELVKESKS</sequence>
<dbReference type="InterPro" id="IPR052058">
    <property type="entry name" value="Alcohol_O-acetyltransferase"/>
</dbReference>
<dbReference type="Proteomes" id="UP000265663">
    <property type="component" value="Unassembled WGS sequence"/>
</dbReference>
<reference evidence="1 2" key="1">
    <citation type="journal article" date="2014" name="PLoS ONE">
        <title>De novo Genome Assembly of the Fungal Plant Pathogen Pyrenophora semeniperda.</title>
        <authorList>
            <person name="Soliai M.M."/>
            <person name="Meyer S.E."/>
            <person name="Udall J.A."/>
            <person name="Elzinga D.E."/>
            <person name="Hermansen R.A."/>
            <person name="Bodily P.M."/>
            <person name="Hart A.A."/>
            <person name="Coleman C.E."/>
        </authorList>
    </citation>
    <scope>NUCLEOTIDE SEQUENCE [LARGE SCALE GENOMIC DNA]</scope>
    <source>
        <strain evidence="1 2">CCB06</strain>
        <tissue evidence="1">Mycelium</tissue>
    </source>
</reference>
<dbReference type="SUPFAM" id="SSF52777">
    <property type="entry name" value="CoA-dependent acyltransferases"/>
    <property type="match status" value="1"/>
</dbReference>
<dbReference type="AlphaFoldDB" id="A0A3M7M0K8"/>
<evidence type="ECO:0000313" key="2">
    <source>
        <dbReference type="Proteomes" id="UP000265663"/>
    </source>
</evidence>
<keyword evidence="1" id="KW-0808">Transferase</keyword>
<gene>
    <name evidence="1" type="ORF">GMOD_00004101</name>
</gene>
<name>A0A3M7M0K8_9PLEO</name>
<dbReference type="Gene3D" id="3.30.559.10">
    <property type="entry name" value="Chloramphenicol acetyltransferase-like domain"/>
    <property type="match status" value="1"/>
</dbReference>
<protein>
    <submittedName>
        <fullName evidence="1">Alcohol acetyltransferase</fullName>
    </submittedName>
</protein>
<dbReference type="PANTHER" id="PTHR28037">
    <property type="entry name" value="ALCOHOL O-ACETYLTRANSFERASE 1-RELATED"/>
    <property type="match status" value="1"/>
</dbReference>
<dbReference type="Pfam" id="PF07247">
    <property type="entry name" value="AATase"/>
    <property type="match status" value="1"/>
</dbReference>
<keyword evidence="2" id="KW-1185">Reference proteome</keyword>
<dbReference type="OrthoDB" id="2150604at2759"/>
<proteinExistence type="predicted"/>